<dbReference type="Proteomes" id="UP000293562">
    <property type="component" value="Unassembled WGS sequence"/>
</dbReference>
<feature type="chain" id="PRO_5020669790" description="DKNYY family protein" evidence="1">
    <location>
        <begin position="25"/>
        <end position="228"/>
    </location>
</feature>
<sequence>MKTKLLIISILILSKLGCSPNLYGQPTPRTNINMIKNGKVWVPNTSISEAKQFFLERMDLKGKFLYKGIQYDNIEFAYDLSSQTIITSIETEYKTKRYIVVNPYFLDGFSIDDSSIKYEFLKGKLIHEKLAPNDYYQIVKFNNTQYVINRKKHKTLKSDGSKNFKYTINNDLYLIKDDKLVPVNRKNDILEIFPSKKKEIKRFIRNNKLKIRAKTPMDVIVLLSKFDQ</sequence>
<keyword evidence="3" id="KW-1185">Reference proteome</keyword>
<dbReference type="EMBL" id="SHKN01000003">
    <property type="protein sequence ID" value="RZT92395.1"/>
    <property type="molecule type" value="Genomic_DNA"/>
</dbReference>
<organism evidence="2 3">
    <name type="scientific">Ancylomarina subtilis</name>
    <dbReference type="NCBI Taxonomy" id="1639035"/>
    <lineage>
        <taxon>Bacteria</taxon>
        <taxon>Pseudomonadati</taxon>
        <taxon>Bacteroidota</taxon>
        <taxon>Bacteroidia</taxon>
        <taxon>Marinilabiliales</taxon>
        <taxon>Marinifilaceae</taxon>
        <taxon>Ancylomarina</taxon>
    </lineage>
</organism>
<accession>A0A4Q7V7N0</accession>
<evidence type="ECO:0000256" key="1">
    <source>
        <dbReference type="SAM" id="SignalP"/>
    </source>
</evidence>
<evidence type="ECO:0008006" key="4">
    <source>
        <dbReference type="Google" id="ProtNLM"/>
    </source>
</evidence>
<gene>
    <name evidence="2" type="ORF">EV201_2871</name>
</gene>
<dbReference type="AlphaFoldDB" id="A0A4Q7V7N0"/>
<evidence type="ECO:0000313" key="2">
    <source>
        <dbReference type="EMBL" id="RZT92395.1"/>
    </source>
</evidence>
<comment type="caution">
    <text evidence="2">The sequence shown here is derived from an EMBL/GenBank/DDBJ whole genome shotgun (WGS) entry which is preliminary data.</text>
</comment>
<dbReference type="RefSeq" id="WP_130308244.1">
    <property type="nucleotide sequence ID" value="NZ_SHKN01000003.1"/>
</dbReference>
<protein>
    <recommendedName>
        <fullName evidence="4">DKNYY family protein</fullName>
    </recommendedName>
</protein>
<reference evidence="2 3" key="1">
    <citation type="submission" date="2019-02" db="EMBL/GenBank/DDBJ databases">
        <title>Genomic Encyclopedia of Type Strains, Phase IV (KMG-IV): sequencing the most valuable type-strain genomes for metagenomic binning, comparative biology and taxonomic classification.</title>
        <authorList>
            <person name="Goeker M."/>
        </authorList>
    </citation>
    <scope>NUCLEOTIDE SEQUENCE [LARGE SCALE GENOMIC DNA]</scope>
    <source>
        <strain evidence="2 3">DSM 28825</strain>
    </source>
</reference>
<dbReference type="OrthoDB" id="1119624at2"/>
<name>A0A4Q7V7N0_9BACT</name>
<proteinExistence type="predicted"/>
<feature type="signal peptide" evidence="1">
    <location>
        <begin position="1"/>
        <end position="24"/>
    </location>
</feature>
<keyword evidence="1" id="KW-0732">Signal</keyword>
<evidence type="ECO:0000313" key="3">
    <source>
        <dbReference type="Proteomes" id="UP000293562"/>
    </source>
</evidence>